<evidence type="ECO:0000256" key="7">
    <source>
        <dbReference type="SAM" id="Coils"/>
    </source>
</evidence>
<dbReference type="InterPro" id="IPR027806">
    <property type="entry name" value="HARBI1_dom"/>
</dbReference>
<protein>
    <submittedName>
        <fullName evidence="9">Putative tick transposon</fullName>
    </submittedName>
</protein>
<sequence>TFFFLLQVTFHKLPTEKTLRRKWIHAIRRDPGKYFTIERTTKVCSRHFTPEDFVPNVASGRRYLKDNAVPSLFTFLKVSRPRATRVFRERSVRENTEQAHDLALPGNAKNTNYQCSTPMDEAPHEHVSSLQNDSCCSCQEELVEAPHEDVSSLQDNSCCSCREELVEVQQKLNEASAELIELRKQCEEHKNCSAELIKIRSEVEQKSTELARQFQQLESCTTMLAQTRMDLARAKEEAISLARLNKQRMKEYTASIEDLKKQLSTANEQKWKFCIERFQADDSSIQFYTGLPNYGHFKELLKIATQQSETASPCIPKKVRGRRHKLSEENQLFLTLVKMRVGLFHVHLAHIFDVSPSTVSRIFTTWINKLYESLTDMPWWPERDVVDSTMPEEFKQLYPKTRVIIDATEIRCEASSSLVLQSETYSSYKSANTFKGLVGISPNGLVSFVSDLYTGSISDRELVIKSGLLKRNFDVGDTVMADKGFKIRDLLEKIGVGLNLPPFLTKEQFSVAELQETANIASLRIHVERRIQRIKSYHIFDRIVPLSLGPIINQVWSVCALLSNLQTTIVKDYEEANGL</sequence>
<feature type="domain" description="THAP-type" evidence="8">
    <location>
        <begin position="1"/>
        <end position="73"/>
    </location>
</feature>
<dbReference type="AlphaFoldDB" id="L7MIE5"/>
<dbReference type="InterPro" id="IPR038441">
    <property type="entry name" value="THAP_Znf_sf"/>
</dbReference>
<dbReference type="GO" id="GO:0003677">
    <property type="term" value="F:DNA binding"/>
    <property type="evidence" value="ECO:0007669"/>
    <property type="project" value="UniProtKB-UniRule"/>
</dbReference>
<dbReference type="Pfam" id="PF13359">
    <property type="entry name" value="DDE_Tnp_4"/>
    <property type="match status" value="1"/>
</dbReference>
<feature type="coiled-coil region" evidence="7">
    <location>
        <begin position="217"/>
        <end position="269"/>
    </location>
</feature>
<feature type="coiled-coil region" evidence="7">
    <location>
        <begin position="165"/>
        <end position="192"/>
    </location>
</feature>
<evidence type="ECO:0000256" key="4">
    <source>
        <dbReference type="ARBA" id="ARBA00022833"/>
    </source>
</evidence>
<comment type="cofactor">
    <cofactor evidence="1">
        <name>a divalent metal cation</name>
        <dbReference type="ChEBI" id="CHEBI:60240"/>
    </cofactor>
</comment>
<evidence type="ECO:0000256" key="6">
    <source>
        <dbReference type="PROSITE-ProRule" id="PRU00309"/>
    </source>
</evidence>
<evidence type="ECO:0000259" key="8">
    <source>
        <dbReference type="PROSITE" id="PS50950"/>
    </source>
</evidence>
<keyword evidence="5 6" id="KW-0238">DNA-binding</keyword>
<accession>L7MIE5</accession>
<organism evidence="9">
    <name type="scientific">Rhipicephalus pulchellus</name>
    <name type="common">Yellow backed tick</name>
    <name type="synonym">Dermacentor pulchellus</name>
    <dbReference type="NCBI Taxonomy" id="72859"/>
    <lineage>
        <taxon>Eukaryota</taxon>
        <taxon>Metazoa</taxon>
        <taxon>Ecdysozoa</taxon>
        <taxon>Arthropoda</taxon>
        <taxon>Chelicerata</taxon>
        <taxon>Arachnida</taxon>
        <taxon>Acari</taxon>
        <taxon>Parasitiformes</taxon>
        <taxon>Ixodida</taxon>
        <taxon>Ixodoidea</taxon>
        <taxon>Ixodidae</taxon>
        <taxon>Rhipicephalinae</taxon>
        <taxon>Rhipicephalus</taxon>
        <taxon>Rhipicephalus</taxon>
    </lineage>
</organism>
<dbReference type="SMART" id="SM00692">
    <property type="entry name" value="DM3"/>
    <property type="match status" value="1"/>
</dbReference>
<proteinExistence type="evidence at transcript level"/>
<dbReference type="PANTHER" id="PTHR23080">
    <property type="entry name" value="THAP DOMAIN PROTEIN"/>
    <property type="match status" value="1"/>
</dbReference>
<evidence type="ECO:0000256" key="2">
    <source>
        <dbReference type="ARBA" id="ARBA00022723"/>
    </source>
</evidence>
<evidence type="ECO:0000313" key="9">
    <source>
        <dbReference type="EMBL" id="JAA63981.1"/>
    </source>
</evidence>
<name>L7MIE5_RHIPC</name>
<feature type="non-terminal residue" evidence="9">
    <location>
        <position position="1"/>
    </location>
</feature>
<reference evidence="9" key="2">
    <citation type="journal article" date="2015" name="J. Proteomics">
        <title>Sexual differences in the sialomes of the zebra tick, Rhipicephalus pulchellus.</title>
        <authorList>
            <person name="Tan A.W."/>
            <person name="Francischetti I.M."/>
            <person name="Slovak M."/>
            <person name="Kini R.M."/>
            <person name="Ribeiro J.M."/>
        </authorList>
    </citation>
    <scope>NUCLEOTIDE SEQUENCE</scope>
    <source>
        <tissue evidence="9">Salivary gland</tissue>
    </source>
</reference>
<dbReference type="Pfam" id="PF13613">
    <property type="entry name" value="HTH_Tnp_4"/>
    <property type="match status" value="1"/>
</dbReference>
<dbReference type="GO" id="GO:0008270">
    <property type="term" value="F:zinc ion binding"/>
    <property type="evidence" value="ECO:0007669"/>
    <property type="project" value="UniProtKB-KW"/>
</dbReference>
<evidence type="ECO:0000256" key="5">
    <source>
        <dbReference type="ARBA" id="ARBA00023125"/>
    </source>
</evidence>
<keyword evidence="3 6" id="KW-0863">Zinc-finger</keyword>
<dbReference type="Gene3D" id="6.20.210.20">
    <property type="entry name" value="THAP domain"/>
    <property type="match status" value="1"/>
</dbReference>
<keyword evidence="7" id="KW-0175">Coiled coil</keyword>
<dbReference type="PROSITE" id="PS50950">
    <property type="entry name" value="ZF_THAP"/>
    <property type="match status" value="1"/>
</dbReference>
<keyword evidence="2" id="KW-0479">Metal-binding</keyword>
<dbReference type="PANTHER" id="PTHR23080:SF143">
    <property type="entry name" value="SI:DKEY-56D12.4"/>
    <property type="match status" value="1"/>
</dbReference>
<reference evidence="9" key="1">
    <citation type="submission" date="2012-11" db="EMBL/GenBank/DDBJ databases">
        <authorList>
            <person name="Lucero-Rivera Y.E."/>
            <person name="Tovar-Ramirez D."/>
        </authorList>
    </citation>
    <scope>NUCLEOTIDE SEQUENCE</scope>
    <source>
        <tissue evidence="9">Salivary gland</tissue>
    </source>
</reference>
<dbReference type="InterPro" id="IPR027805">
    <property type="entry name" value="Transposase_HTH_dom"/>
</dbReference>
<dbReference type="SUPFAM" id="SSF57716">
    <property type="entry name" value="Glucocorticoid receptor-like (DNA-binding domain)"/>
    <property type="match status" value="1"/>
</dbReference>
<dbReference type="EMBL" id="GACK01001053">
    <property type="protein sequence ID" value="JAA63981.1"/>
    <property type="molecule type" value="mRNA"/>
</dbReference>
<dbReference type="InterPro" id="IPR006612">
    <property type="entry name" value="THAP_Znf"/>
</dbReference>
<dbReference type="Pfam" id="PF05485">
    <property type="entry name" value="THAP"/>
    <property type="match status" value="1"/>
</dbReference>
<evidence type="ECO:0000256" key="3">
    <source>
        <dbReference type="ARBA" id="ARBA00022771"/>
    </source>
</evidence>
<keyword evidence="4" id="KW-0862">Zinc</keyword>
<evidence type="ECO:0000256" key="1">
    <source>
        <dbReference type="ARBA" id="ARBA00001968"/>
    </source>
</evidence>
<dbReference type="SMART" id="SM00980">
    <property type="entry name" value="THAP"/>
    <property type="match status" value="1"/>
</dbReference>